<dbReference type="InterPro" id="IPR003594">
    <property type="entry name" value="HATPase_dom"/>
</dbReference>
<comment type="caution">
    <text evidence="13">The sequence shown here is derived from an EMBL/GenBank/DDBJ whole genome shotgun (WGS) entry which is preliminary data.</text>
</comment>
<dbReference type="Gene3D" id="3.30.565.10">
    <property type="entry name" value="Histidine kinase-like ATPase, C-terminal domain"/>
    <property type="match status" value="1"/>
</dbReference>
<evidence type="ECO:0000256" key="2">
    <source>
        <dbReference type="ARBA" id="ARBA00022475"/>
    </source>
</evidence>
<proteinExistence type="predicted"/>
<feature type="transmembrane region" description="Helical" evidence="11">
    <location>
        <begin position="84"/>
        <end position="103"/>
    </location>
</feature>
<reference evidence="13" key="1">
    <citation type="submission" date="2022-03" db="EMBL/GenBank/DDBJ databases">
        <title>Proposal of a novel genus Dryocolo and two novel species.</title>
        <authorList>
            <person name="Maddock D.W."/>
            <person name="Brady C.L."/>
            <person name="Denman S."/>
            <person name="Arnold D."/>
        </authorList>
    </citation>
    <scope>NUCLEOTIDE SEQUENCE</scope>
    <source>
        <strain evidence="13">H6W4</strain>
    </source>
</reference>
<evidence type="ECO:0000256" key="8">
    <source>
        <dbReference type="ARBA" id="ARBA00023012"/>
    </source>
</evidence>
<feature type="domain" description="Histidine kinase" evidence="12">
    <location>
        <begin position="322"/>
        <end position="508"/>
    </location>
</feature>
<keyword evidence="14" id="KW-1185">Reference proteome</keyword>
<feature type="transmembrane region" description="Helical" evidence="11">
    <location>
        <begin position="142"/>
        <end position="161"/>
    </location>
</feature>
<accession>A0A9X2WBM2</accession>
<keyword evidence="5 11" id="KW-0812">Transmembrane</keyword>
<dbReference type="InterPro" id="IPR005467">
    <property type="entry name" value="His_kinase_dom"/>
</dbReference>
<keyword evidence="7 11" id="KW-1133">Transmembrane helix</keyword>
<dbReference type="PANTHER" id="PTHR24421">
    <property type="entry name" value="NITRATE/NITRITE SENSOR PROTEIN NARX-RELATED"/>
    <property type="match status" value="1"/>
</dbReference>
<keyword evidence="8" id="KW-0902">Two-component regulatory system</keyword>
<dbReference type="CDD" id="cd16917">
    <property type="entry name" value="HATPase_UhpB-NarQ-NarX-like"/>
    <property type="match status" value="1"/>
</dbReference>
<evidence type="ECO:0000313" key="13">
    <source>
        <dbReference type="EMBL" id="MCT4703932.1"/>
    </source>
</evidence>
<dbReference type="Gene3D" id="1.20.5.1930">
    <property type="match status" value="1"/>
</dbReference>
<gene>
    <name evidence="13" type="ORF">MUA00_19320</name>
</gene>
<evidence type="ECO:0000256" key="3">
    <source>
        <dbReference type="ARBA" id="ARBA00022553"/>
    </source>
</evidence>
<evidence type="ECO:0000256" key="5">
    <source>
        <dbReference type="ARBA" id="ARBA00022692"/>
    </source>
</evidence>
<evidence type="ECO:0000256" key="7">
    <source>
        <dbReference type="ARBA" id="ARBA00022989"/>
    </source>
</evidence>
<evidence type="ECO:0000256" key="4">
    <source>
        <dbReference type="ARBA" id="ARBA00022679"/>
    </source>
</evidence>
<dbReference type="GO" id="GO:0005886">
    <property type="term" value="C:plasma membrane"/>
    <property type="evidence" value="ECO:0007669"/>
    <property type="project" value="UniProtKB-SubCell"/>
</dbReference>
<evidence type="ECO:0000256" key="10">
    <source>
        <dbReference type="SAM" id="Coils"/>
    </source>
</evidence>
<dbReference type="Pfam" id="PF05231">
    <property type="entry name" value="MASE1"/>
    <property type="match status" value="1"/>
</dbReference>
<evidence type="ECO:0000256" key="11">
    <source>
        <dbReference type="SAM" id="Phobius"/>
    </source>
</evidence>
<dbReference type="InterPro" id="IPR036890">
    <property type="entry name" value="HATPase_C_sf"/>
</dbReference>
<feature type="transmembrane region" description="Helical" evidence="11">
    <location>
        <begin position="59"/>
        <end position="75"/>
    </location>
</feature>
<dbReference type="Pfam" id="PF02518">
    <property type="entry name" value="HATPase_c"/>
    <property type="match status" value="1"/>
</dbReference>
<dbReference type="Pfam" id="PF07730">
    <property type="entry name" value="HisKA_3"/>
    <property type="match status" value="1"/>
</dbReference>
<dbReference type="InterPro" id="IPR007895">
    <property type="entry name" value="MASE1"/>
</dbReference>
<dbReference type="PANTHER" id="PTHR24421:SF58">
    <property type="entry name" value="SIGNAL TRANSDUCTION HISTIDINE-PROTEIN KINASE_PHOSPHATASE UHPB"/>
    <property type="match status" value="1"/>
</dbReference>
<evidence type="ECO:0000256" key="9">
    <source>
        <dbReference type="ARBA" id="ARBA00023136"/>
    </source>
</evidence>
<feature type="coiled-coil region" evidence="10">
    <location>
        <begin position="287"/>
        <end position="322"/>
    </location>
</feature>
<keyword evidence="3" id="KW-0597">Phosphoprotein</keyword>
<protein>
    <submittedName>
        <fullName evidence="13">MASE1 domain-containing protein</fullName>
    </submittedName>
</protein>
<dbReference type="SMART" id="SM00387">
    <property type="entry name" value="HATPase_c"/>
    <property type="match status" value="1"/>
</dbReference>
<evidence type="ECO:0000256" key="1">
    <source>
        <dbReference type="ARBA" id="ARBA00004651"/>
    </source>
</evidence>
<dbReference type="PROSITE" id="PS50109">
    <property type="entry name" value="HIS_KIN"/>
    <property type="match status" value="1"/>
</dbReference>
<name>A0A9X2WBM2_9ENTR</name>
<sequence>MGRSWRHLLLSLFIVFAWGLGWQALWTVSFYLTNNGQQATLLLPQGVHLALLILLNRRYWPALFVPVIGMLGWLWQQQLMTEPVMLLSPLLSAIPALLVQRYWHRFTLYWQRLSLLMAAITGDALLHTLMLTPFLASSASQILLAAFTGGILLTPFVYLIYEYLRQQHLESLLAQETPNPPLRTSLLIWCSLFFIIGVGAQMVLSPEIERLLLIVVFLPNVVMAYKFGWQGGVLAALLGSMMITIARQIGSGFNGLMEMELFLSTQALLGIGLGIAISRQQHLANNLHRYRQRLEIELQARRELMEQLVHAEEDTRKDLARELHDEIGQNITAIQIQSMLVKRTANGDAATLAAEQINQLAQRIHHSTRQLLRQLRPPVLDEMSLEKALHHLVQEFAFAERGIVCRFTYDLPGQPVSDTVVFTLYRLVQELLNNICKHADASHVDISLTSRPHGVRLEVKDDGIGFAGDIRTGFGLQGIEERIRALGGDLTLEGRSGTRVIVNLPTLFQQNQE</sequence>
<dbReference type="Proteomes" id="UP001150641">
    <property type="component" value="Unassembled WGS sequence"/>
</dbReference>
<keyword evidence="4" id="KW-0808">Transferase</keyword>
<dbReference type="AlphaFoldDB" id="A0A9X2WBM2"/>
<dbReference type="EMBL" id="JALHAP010000082">
    <property type="protein sequence ID" value="MCT4703932.1"/>
    <property type="molecule type" value="Genomic_DNA"/>
</dbReference>
<dbReference type="GO" id="GO:0046983">
    <property type="term" value="F:protein dimerization activity"/>
    <property type="evidence" value="ECO:0007669"/>
    <property type="project" value="InterPro"/>
</dbReference>
<keyword evidence="9 11" id="KW-0472">Membrane</keyword>
<evidence type="ECO:0000313" key="14">
    <source>
        <dbReference type="Proteomes" id="UP001150641"/>
    </source>
</evidence>
<evidence type="ECO:0000259" key="12">
    <source>
        <dbReference type="PROSITE" id="PS50109"/>
    </source>
</evidence>
<feature type="transmembrane region" description="Helical" evidence="11">
    <location>
        <begin position="211"/>
        <end position="227"/>
    </location>
</feature>
<feature type="transmembrane region" description="Helical" evidence="11">
    <location>
        <begin position="109"/>
        <end position="130"/>
    </location>
</feature>
<dbReference type="RefSeq" id="WP_271124613.1">
    <property type="nucleotide sequence ID" value="NZ_JALHAN010000069.1"/>
</dbReference>
<organism evidence="13 14">
    <name type="scientific">Dryocola boscaweniae</name>
    <dbReference type="NCBI Taxonomy" id="2925397"/>
    <lineage>
        <taxon>Bacteria</taxon>
        <taxon>Pseudomonadati</taxon>
        <taxon>Pseudomonadota</taxon>
        <taxon>Gammaproteobacteria</taxon>
        <taxon>Enterobacterales</taxon>
        <taxon>Enterobacteriaceae</taxon>
        <taxon>Dryocola</taxon>
    </lineage>
</organism>
<keyword evidence="10" id="KW-0175">Coiled coil</keyword>
<dbReference type="GO" id="GO:0000155">
    <property type="term" value="F:phosphorelay sensor kinase activity"/>
    <property type="evidence" value="ECO:0007669"/>
    <property type="project" value="InterPro"/>
</dbReference>
<keyword evidence="2" id="KW-1003">Cell membrane</keyword>
<evidence type="ECO:0000256" key="6">
    <source>
        <dbReference type="ARBA" id="ARBA00022777"/>
    </source>
</evidence>
<feature type="transmembrane region" description="Helical" evidence="11">
    <location>
        <begin position="186"/>
        <end position="204"/>
    </location>
</feature>
<dbReference type="InterPro" id="IPR011712">
    <property type="entry name" value="Sig_transdc_His_kin_sub3_dim/P"/>
</dbReference>
<comment type="subcellular location">
    <subcellularLocation>
        <location evidence="1">Cell membrane</location>
        <topology evidence="1">Multi-pass membrane protein</topology>
    </subcellularLocation>
</comment>
<dbReference type="InterPro" id="IPR050482">
    <property type="entry name" value="Sensor_HK_TwoCompSys"/>
</dbReference>
<dbReference type="SUPFAM" id="SSF55874">
    <property type="entry name" value="ATPase domain of HSP90 chaperone/DNA topoisomerase II/histidine kinase"/>
    <property type="match status" value="1"/>
</dbReference>
<keyword evidence="6" id="KW-0418">Kinase</keyword>